<dbReference type="InterPro" id="IPR036052">
    <property type="entry name" value="TrpB-like_PALP_sf"/>
</dbReference>
<dbReference type="SUPFAM" id="SSF53686">
    <property type="entry name" value="Tryptophan synthase beta subunit-like PLP-dependent enzymes"/>
    <property type="match status" value="1"/>
</dbReference>
<comment type="cofactor">
    <cofactor evidence="1">
        <name>pyridoxal 5'-phosphate</name>
        <dbReference type="ChEBI" id="CHEBI:597326"/>
    </cofactor>
</comment>
<gene>
    <name evidence="5" type="ORF">G3570_05215</name>
</gene>
<dbReference type="GO" id="GO:0004794">
    <property type="term" value="F:threonine deaminase activity"/>
    <property type="evidence" value="ECO:0007669"/>
    <property type="project" value="TreeGrafter"/>
</dbReference>
<dbReference type="GO" id="GO:0003941">
    <property type="term" value="F:L-serine ammonia-lyase activity"/>
    <property type="evidence" value="ECO:0007669"/>
    <property type="project" value="TreeGrafter"/>
</dbReference>
<keyword evidence="2" id="KW-0663">Pyridoxal phosphate</keyword>
<evidence type="ECO:0000256" key="2">
    <source>
        <dbReference type="ARBA" id="ARBA00022898"/>
    </source>
</evidence>
<dbReference type="EMBL" id="JAALLT010000002">
    <property type="protein sequence ID" value="NGP76018.1"/>
    <property type="molecule type" value="Genomic_DNA"/>
</dbReference>
<dbReference type="Gene3D" id="3.40.50.1100">
    <property type="match status" value="2"/>
</dbReference>
<dbReference type="Pfam" id="PF00291">
    <property type="entry name" value="PALP"/>
    <property type="match status" value="1"/>
</dbReference>
<dbReference type="PANTHER" id="PTHR48078:SF6">
    <property type="entry name" value="L-THREONINE DEHYDRATASE CATABOLIC TDCB"/>
    <property type="match status" value="1"/>
</dbReference>
<dbReference type="GO" id="GO:0006565">
    <property type="term" value="P:L-serine catabolic process"/>
    <property type="evidence" value="ECO:0007669"/>
    <property type="project" value="TreeGrafter"/>
</dbReference>
<dbReference type="Proteomes" id="UP000473278">
    <property type="component" value="Unassembled WGS sequence"/>
</dbReference>
<reference evidence="5 6" key="1">
    <citation type="submission" date="2020-02" db="EMBL/GenBank/DDBJ databases">
        <title>Balneolaceae bacterium YR4-1, complete genome.</title>
        <authorList>
            <person name="Li Y."/>
            <person name="Wu S."/>
        </authorList>
    </citation>
    <scope>NUCLEOTIDE SEQUENCE [LARGE SCALE GENOMIC DNA]</scope>
    <source>
        <strain evidence="5 6">YR4-1</strain>
    </source>
</reference>
<dbReference type="NCBIfam" id="NF005292">
    <property type="entry name" value="PRK06815.1"/>
    <property type="match status" value="1"/>
</dbReference>
<dbReference type="CDD" id="cd01562">
    <property type="entry name" value="Thr-dehyd"/>
    <property type="match status" value="1"/>
</dbReference>
<evidence type="ECO:0000313" key="6">
    <source>
        <dbReference type="Proteomes" id="UP000473278"/>
    </source>
</evidence>
<dbReference type="AlphaFoldDB" id="A0A6M1SVA1"/>
<name>A0A6M1SVA1_9BACT</name>
<comment type="caution">
    <text evidence="5">The sequence shown here is derived from an EMBL/GenBank/DDBJ whole genome shotgun (WGS) entry which is preliminary data.</text>
</comment>
<dbReference type="PANTHER" id="PTHR48078">
    <property type="entry name" value="THREONINE DEHYDRATASE, MITOCHONDRIAL-RELATED"/>
    <property type="match status" value="1"/>
</dbReference>
<dbReference type="GO" id="GO:0009097">
    <property type="term" value="P:isoleucine biosynthetic process"/>
    <property type="evidence" value="ECO:0007669"/>
    <property type="project" value="TreeGrafter"/>
</dbReference>
<keyword evidence="3" id="KW-0456">Lyase</keyword>
<dbReference type="InterPro" id="IPR050147">
    <property type="entry name" value="Ser/Thr_Dehydratase"/>
</dbReference>
<dbReference type="GO" id="GO:0006567">
    <property type="term" value="P:L-threonine catabolic process"/>
    <property type="evidence" value="ECO:0007669"/>
    <property type="project" value="TreeGrafter"/>
</dbReference>
<evidence type="ECO:0000259" key="4">
    <source>
        <dbReference type="Pfam" id="PF00291"/>
    </source>
</evidence>
<dbReference type="InterPro" id="IPR001926">
    <property type="entry name" value="TrpB-like_PALP"/>
</dbReference>
<evidence type="ECO:0000256" key="3">
    <source>
        <dbReference type="ARBA" id="ARBA00023239"/>
    </source>
</evidence>
<evidence type="ECO:0000256" key="1">
    <source>
        <dbReference type="ARBA" id="ARBA00001933"/>
    </source>
</evidence>
<protein>
    <submittedName>
        <fullName evidence="5">Threonine/serine dehydratase</fullName>
    </submittedName>
</protein>
<accession>A0A6M1SVA1</accession>
<feature type="domain" description="Tryptophan synthase beta chain-like PALP" evidence="4">
    <location>
        <begin position="15"/>
        <end position="304"/>
    </location>
</feature>
<evidence type="ECO:0000313" key="5">
    <source>
        <dbReference type="EMBL" id="NGP76018.1"/>
    </source>
</evidence>
<sequence length="317" mass="34894">MKLSRQITDAHRRIKDNILNTPLLHSGWLSDLCNGQVYLKMESEQYTGSFKARGSLNKLLWIRENNLQQMPVTASTGNHGLGFARALDLLGMKGKVFLPNGADTSKVEAIRSYGADLEFYGDDPYTTEIHTRKTAKENNWIYVSPYNDEQIIAGQGTIGIEILEKIEEPHNILATVGGGGLISGIGTIVKERSPKTRIVGCQPENSPEMSVSVKADEYKEIEGKPTLSDGSAGGFEKDAITFDLCKELVDDFTLVSEEQIKEGIRLMIKKHHKLVEGSAAVAVASLFQDPERYADQTTVIVVCGANISLETLKEVLH</sequence>
<organism evidence="5 6">
    <name type="scientific">Halalkalibaculum roseum</name>
    <dbReference type="NCBI Taxonomy" id="2709311"/>
    <lineage>
        <taxon>Bacteria</taxon>
        <taxon>Pseudomonadati</taxon>
        <taxon>Balneolota</taxon>
        <taxon>Balneolia</taxon>
        <taxon>Balneolales</taxon>
        <taxon>Balneolaceae</taxon>
        <taxon>Halalkalibaculum</taxon>
    </lineage>
</organism>
<dbReference type="RefSeq" id="WP_165140008.1">
    <property type="nucleotide sequence ID" value="NZ_JAALLT010000002.1"/>
</dbReference>
<proteinExistence type="predicted"/>
<keyword evidence="6" id="KW-1185">Reference proteome</keyword>